<proteinExistence type="predicted"/>
<feature type="compositionally biased region" description="Basic and acidic residues" evidence="1">
    <location>
        <begin position="196"/>
        <end position="259"/>
    </location>
</feature>
<name>A0A9P4H5D3_9PLEO</name>
<comment type="caution">
    <text evidence="2">The sequence shown here is derived from an EMBL/GenBank/DDBJ whole genome shotgun (WGS) entry which is preliminary data.</text>
</comment>
<protein>
    <submittedName>
        <fullName evidence="2">Uncharacterized protein</fullName>
    </submittedName>
</protein>
<dbReference type="Proteomes" id="UP000799777">
    <property type="component" value="Unassembled WGS sequence"/>
</dbReference>
<feature type="region of interest" description="Disordered" evidence="1">
    <location>
        <begin position="196"/>
        <end position="268"/>
    </location>
</feature>
<dbReference type="EMBL" id="ML978212">
    <property type="protein sequence ID" value="KAF2028498.1"/>
    <property type="molecule type" value="Genomic_DNA"/>
</dbReference>
<evidence type="ECO:0000256" key="1">
    <source>
        <dbReference type="SAM" id="MobiDB-lite"/>
    </source>
</evidence>
<organism evidence="2 3">
    <name type="scientific">Setomelanomma holmii</name>
    <dbReference type="NCBI Taxonomy" id="210430"/>
    <lineage>
        <taxon>Eukaryota</taxon>
        <taxon>Fungi</taxon>
        <taxon>Dikarya</taxon>
        <taxon>Ascomycota</taxon>
        <taxon>Pezizomycotina</taxon>
        <taxon>Dothideomycetes</taxon>
        <taxon>Pleosporomycetidae</taxon>
        <taxon>Pleosporales</taxon>
        <taxon>Pleosporineae</taxon>
        <taxon>Phaeosphaeriaceae</taxon>
        <taxon>Setomelanomma</taxon>
    </lineage>
</organism>
<dbReference type="AlphaFoldDB" id="A0A9P4H5D3"/>
<reference evidence="2" key="1">
    <citation type="journal article" date="2020" name="Stud. Mycol.">
        <title>101 Dothideomycetes genomes: a test case for predicting lifestyles and emergence of pathogens.</title>
        <authorList>
            <person name="Haridas S."/>
            <person name="Albert R."/>
            <person name="Binder M."/>
            <person name="Bloem J."/>
            <person name="Labutti K."/>
            <person name="Salamov A."/>
            <person name="Andreopoulos B."/>
            <person name="Baker S."/>
            <person name="Barry K."/>
            <person name="Bills G."/>
            <person name="Bluhm B."/>
            <person name="Cannon C."/>
            <person name="Castanera R."/>
            <person name="Culley D."/>
            <person name="Daum C."/>
            <person name="Ezra D."/>
            <person name="Gonzalez J."/>
            <person name="Henrissat B."/>
            <person name="Kuo A."/>
            <person name="Liang C."/>
            <person name="Lipzen A."/>
            <person name="Lutzoni F."/>
            <person name="Magnuson J."/>
            <person name="Mondo S."/>
            <person name="Nolan M."/>
            <person name="Ohm R."/>
            <person name="Pangilinan J."/>
            <person name="Park H.-J."/>
            <person name="Ramirez L."/>
            <person name="Alfaro M."/>
            <person name="Sun H."/>
            <person name="Tritt A."/>
            <person name="Yoshinaga Y."/>
            <person name="Zwiers L.-H."/>
            <person name="Turgeon B."/>
            <person name="Goodwin S."/>
            <person name="Spatafora J."/>
            <person name="Crous P."/>
            <person name="Grigoriev I."/>
        </authorList>
    </citation>
    <scope>NUCLEOTIDE SEQUENCE</scope>
    <source>
        <strain evidence="2">CBS 110217</strain>
    </source>
</reference>
<sequence length="268" mass="30939">MYNSRDCKNMTCLGLSMSAMHPLNGTTGIQSYMLHPRYTASQSWFSSPNSRPVATGPIKTPELFSSDYRAQANMLPLPIPNYYQGHRVNSSIPDVSIPQSLSHGPSPFAAGSGYQYPHWPYAYQLPIRSQFPPNYYQPSLRTMKSTIHPIEDGRLAAETRLATAEQKGHQDDIKKKRLKKEDLERMIAEMEEAELKHEEEEKRYNEERKRKVEEDKARATERIKEQDERLRWLEREADEAEARKEAEKQAKLKSEREARQSIVRPTSG</sequence>
<keyword evidence="3" id="KW-1185">Reference proteome</keyword>
<gene>
    <name evidence="2" type="ORF">EK21DRAFT_90626</name>
</gene>
<evidence type="ECO:0000313" key="2">
    <source>
        <dbReference type="EMBL" id="KAF2028498.1"/>
    </source>
</evidence>
<evidence type="ECO:0000313" key="3">
    <source>
        <dbReference type="Proteomes" id="UP000799777"/>
    </source>
</evidence>
<accession>A0A9P4H5D3</accession>